<dbReference type="PANTHER" id="PTHR11712:SF336">
    <property type="entry name" value="3-OXOACYL-[ACYL-CARRIER-PROTEIN] SYNTHASE, MITOCHONDRIAL"/>
    <property type="match status" value="1"/>
</dbReference>
<name>A0A081P3Y7_9BACL</name>
<dbReference type="InterPro" id="IPR020841">
    <property type="entry name" value="PKS_Beta-ketoAc_synthase_dom"/>
</dbReference>
<dbReference type="RefSeq" id="WP_036681433.1">
    <property type="nucleotide sequence ID" value="NZ_JNVM01000010.1"/>
</dbReference>
<organism evidence="5 6">
    <name type="scientific">Paenibacillus tyrfis</name>
    <dbReference type="NCBI Taxonomy" id="1501230"/>
    <lineage>
        <taxon>Bacteria</taxon>
        <taxon>Bacillati</taxon>
        <taxon>Bacillota</taxon>
        <taxon>Bacilli</taxon>
        <taxon>Bacillales</taxon>
        <taxon>Paenibacillaceae</taxon>
        <taxon>Paenibacillus</taxon>
    </lineage>
</organism>
<accession>A0A081P3Y7</accession>
<dbReference type="GO" id="GO:0005829">
    <property type="term" value="C:cytosol"/>
    <property type="evidence" value="ECO:0007669"/>
    <property type="project" value="TreeGrafter"/>
</dbReference>
<dbReference type="CDD" id="cd00834">
    <property type="entry name" value="KAS_I_II"/>
    <property type="match status" value="1"/>
</dbReference>
<keyword evidence="6" id="KW-1185">Reference proteome</keyword>
<sequence>MKEVVVSGMGVHTSIGFGTETFWSGLLQGVCGIGTVGVFDVSGHNHKRACEIKRMQPSAYFQDRVSGMGRTTGIVTPAVEEALQDAGLTPDGLSAYRVGLCVGTTMGEIEPLEKTLSGDPVDTPGGPHTIAVHLSRLLRLSGPRWTFTNACSAGNFAIARCMEELRLGRADIMIASGVDSLSWVAFTGFASLRAMSPDVCRPFDRKRQGLILGEGAGVLVLETREHAEKRRAQVKATLLGYGLCCDAHHITQPDPSAKGAVRAMRQALAMSGLTPGDISHVSAHGTGTIANDQMETKAIGGVFAGSGRTVTVNSIKGHIGHTLGAASAIEAVMAVKAIETGLFPPTLHTEDIDPLCTHDSVRLNRSVRSEPVEAVLSNSYAFGGINSSIVLAGPKGGRAAS</sequence>
<reference evidence="5 6" key="1">
    <citation type="submission" date="2014-06" db="EMBL/GenBank/DDBJ databases">
        <title>Draft genome sequence of Paenibacillus sp. MSt1.</title>
        <authorList>
            <person name="Aw Y.K."/>
            <person name="Ong K.S."/>
            <person name="Gan H.M."/>
            <person name="Lee S.M."/>
        </authorList>
    </citation>
    <scope>NUCLEOTIDE SEQUENCE [LARGE SCALE GENOMIC DNA]</scope>
    <source>
        <strain evidence="5 6">MSt1</strain>
    </source>
</reference>
<dbReference type="GO" id="GO:0004315">
    <property type="term" value="F:3-oxoacyl-[acyl-carrier-protein] synthase activity"/>
    <property type="evidence" value="ECO:0007669"/>
    <property type="project" value="TreeGrafter"/>
</dbReference>
<dbReference type="Pfam" id="PF00109">
    <property type="entry name" value="ketoacyl-synt"/>
    <property type="match status" value="1"/>
</dbReference>
<evidence type="ECO:0000259" key="4">
    <source>
        <dbReference type="SMART" id="SM00825"/>
    </source>
</evidence>
<proteinExistence type="inferred from homology"/>
<evidence type="ECO:0000256" key="2">
    <source>
        <dbReference type="ARBA" id="ARBA00022679"/>
    </source>
</evidence>
<dbReference type="SUPFAM" id="SSF53901">
    <property type="entry name" value="Thiolase-like"/>
    <property type="match status" value="2"/>
</dbReference>
<dbReference type="PANTHER" id="PTHR11712">
    <property type="entry name" value="POLYKETIDE SYNTHASE-RELATED"/>
    <property type="match status" value="1"/>
</dbReference>
<dbReference type="AlphaFoldDB" id="A0A081P3Y7"/>
<comment type="similarity">
    <text evidence="1 3">Belongs to the thiolase-like superfamily. Beta-ketoacyl-ACP synthases family.</text>
</comment>
<evidence type="ECO:0000313" key="5">
    <source>
        <dbReference type="EMBL" id="KEQ25410.1"/>
    </source>
</evidence>
<evidence type="ECO:0000313" key="6">
    <source>
        <dbReference type="Proteomes" id="UP000028123"/>
    </source>
</evidence>
<dbReference type="OrthoDB" id="9808669at2"/>
<feature type="domain" description="Ketosynthase family 3 (KS3)" evidence="4">
    <location>
        <begin position="4"/>
        <end position="396"/>
    </location>
</feature>
<dbReference type="eggNOG" id="COG0304">
    <property type="taxonomic scope" value="Bacteria"/>
</dbReference>
<dbReference type="Gene3D" id="3.40.47.10">
    <property type="match status" value="1"/>
</dbReference>
<dbReference type="InterPro" id="IPR014030">
    <property type="entry name" value="Ketoacyl_synth_N"/>
</dbReference>
<dbReference type="Pfam" id="PF02801">
    <property type="entry name" value="Ketoacyl-synt_C"/>
    <property type="match status" value="1"/>
</dbReference>
<protein>
    <submittedName>
        <fullName evidence="5">Beta-ketoacyl synthase</fullName>
    </submittedName>
</protein>
<dbReference type="GO" id="GO:0006633">
    <property type="term" value="P:fatty acid biosynthetic process"/>
    <property type="evidence" value="ECO:0007669"/>
    <property type="project" value="TreeGrafter"/>
</dbReference>
<comment type="caution">
    <text evidence="5">The sequence shown here is derived from an EMBL/GenBank/DDBJ whole genome shotgun (WGS) entry which is preliminary data.</text>
</comment>
<evidence type="ECO:0000256" key="1">
    <source>
        <dbReference type="ARBA" id="ARBA00008467"/>
    </source>
</evidence>
<dbReference type="InterPro" id="IPR014031">
    <property type="entry name" value="Ketoacyl_synth_C"/>
</dbReference>
<dbReference type="InterPro" id="IPR016039">
    <property type="entry name" value="Thiolase-like"/>
</dbReference>
<dbReference type="SMART" id="SM00825">
    <property type="entry name" value="PKS_KS"/>
    <property type="match status" value="1"/>
</dbReference>
<dbReference type="InterPro" id="IPR000794">
    <property type="entry name" value="Beta-ketoacyl_synthase"/>
</dbReference>
<dbReference type="Proteomes" id="UP000028123">
    <property type="component" value="Unassembled WGS sequence"/>
</dbReference>
<dbReference type="EMBL" id="JNVM01000010">
    <property type="protein sequence ID" value="KEQ25410.1"/>
    <property type="molecule type" value="Genomic_DNA"/>
</dbReference>
<gene>
    <name evidence="5" type="ORF">ET33_01380</name>
</gene>
<evidence type="ECO:0000256" key="3">
    <source>
        <dbReference type="RuleBase" id="RU003694"/>
    </source>
</evidence>
<keyword evidence="2 3" id="KW-0808">Transferase</keyword>